<dbReference type="EMBL" id="QRVL01000008">
    <property type="protein sequence ID" value="RGS39684.1"/>
    <property type="molecule type" value="Genomic_DNA"/>
</dbReference>
<dbReference type="Proteomes" id="UP000266172">
    <property type="component" value="Unassembled WGS sequence"/>
</dbReference>
<dbReference type="Pfam" id="PF13229">
    <property type="entry name" value="Beta_helix"/>
    <property type="match status" value="1"/>
</dbReference>
<dbReference type="InterPro" id="IPR035992">
    <property type="entry name" value="Ricin_B-like_lectins"/>
</dbReference>
<name>A0A395V600_9FIRM</name>
<dbReference type="InterPro" id="IPR039448">
    <property type="entry name" value="Beta_helix"/>
</dbReference>
<dbReference type="SUPFAM" id="SSF50370">
    <property type="entry name" value="Ricin B-like lectins"/>
    <property type="match status" value="1"/>
</dbReference>
<dbReference type="Gene3D" id="2.80.10.50">
    <property type="match status" value="2"/>
</dbReference>
<organism evidence="2 3">
    <name type="scientific">Roseburia hominis</name>
    <dbReference type="NCBI Taxonomy" id="301301"/>
    <lineage>
        <taxon>Bacteria</taxon>
        <taxon>Bacillati</taxon>
        <taxon>Bacillota</taxon>
        <taxon>Clostridia</taxon>
        <taxon>Lachnospirales</taxon>
        <taxon>Lachnospiraceae</taxon>
        <taxon>Roseburia</taxon>
    </lineage>
</organism>
<dbReference type="InterPro" id="IPR011050">
    <property type="entry name" value="Pectin_lyase_fold/virulence"/>
</dbReference>
<accession>A0A395V600</accession>
<evidence type="ECO:0000313" key="2">
    <source>
        <dbReference type="EMBL" id="RGS39684.1"/>
    </source>
</evidence>
<protein>
    <recommendedName>
        <fullName evidence="1">Ricin B lectin domain-containing protein</fullName>
    </recommendedName>
</protein>
<sequence>MRMKKSGIISRVTKWLLLSLAVICICMLPGNTVKAEGYNGLAVAEDGNWYLYTDGNINWGYNGLYNDPNCGWWYVNGGRITFTDTGVVANDYGWWYVRNSTIDWNYTGLAANEAGWWCIVNGGVDFNYNGLAYDPNVGWWYVENGAINFNYTGIYLDATCGWWYVNSGCITFTDTGLAANDYGWWYIHNSQIDFSYTGLKNNEAGWWYVQNGGINFGYTGVVEDPEAGPWYVENGGVNFGYNGMVTSNGKTYKVVNGYATVASGNARVENGVYQITLKSNSNTYLTVADSSVKDGAAIVAGTNALESAQYFEISLADQNRNLYRFKNVNSERYIDQGGSMSAGGSIKQNLYVDNLEDQLWYIDQNSDGTYSIKSMHSNLYLTVNGSKVTQESGGTQNSQKFVLQKKSTSSAVLATGIYSMTGSYCRLTALGDGLYKIYNTSKNGYVSASGSSVSYVSNGDSKAAKWYITKSGSNYAVKSANTNTYLMANGNLSSSTTAITINSAAGSVTNYDVRYDISAMKNSSVINTNAQVVKRLGALNLTMSSLMDPINKQAQLKKSINSAVSGLPTQTVDYNGTNNVDSLNAFLLANTGKIVRLQKNIEVYKDSSHSGIIYIPSNTILDGNGHELVLKSGGTVPDEAVVMYLWDSANQTVIPQKNCGVINLKTSLAYNNDVNLWGADNVVIKNNTFSNAKMCAVVASNDYVSTNVVVSGNKFNATSGDSVAVYGDHSSWLIENNTITNCKGRAAMMISAFKNGVHVKVATLTTGPHDIIVNGNTINNCTEGEGLYCIGTYRSYMIGNSISNCKLEGVCLDFGCIGVYFAQNEVYKTSLSGGLPGVSIDNGMYNILDGNKIHDNTCSGIKLVRTGYCNLIVNNTCYDNSSNKTDLTGRASSSAGIDIKCLDAYNDVDAEYIDDVGSSGNVLINNTIYGAHDSGIYIGENSKYGRSAGNMIESNSIKASYQYGVLDYSGQGNAVKNNIEY</sequence>
<comment type="caution">
    <text evidence="2">The sequence shown here is derived from an EMBL/GenBank/DDBJ whole genome shotgun (WGS) entry which is preliminary data.</text>
</comment>
<dbReference type="InterPro" id="IPR007742">
    <property type="entry name" value="NosD_dom"/>
</dbReference>
<reference evidence="2 3" key="1">
    <citation type="submission" date="2018-08" db="EMBL/GenBank/DDBJ databases">
        <title>A genome reference for cultivated species of the human gut microbiota.</title>
        <authorList>
            <person name="Zou Y."/>
            <person name="Xue W."/>
            <person name="Luo G."/>
        </authorList>
    </citation>
    <scope>NUCLEOTIDE SEQUENCE [LARGE SCALE GENOMIC DNA]</scope>
    <source>
        <strain evidence="2 3">AF22-12AC</strain>
    </source>
</reference>
<dbReference type="InterPro" id="IPR000772">
    <property type="entry name" value="Ricin_B_lectin"/>
</dbReference>
<gene>
    <name evidence="2" type="ORF">DWX93_10695</name>
</gene>
<dbReference type="CDD" id="cd00161">
    <property type="entry name" value="beta-trefoil_Ricin-like"/>
    <property type="match status" value="2"/>
</dbReference>
<evidence type="ECO:0000259" key="1">
    <source>
        <dbReference type="SMART" id="SM00458"/>
    </source>
</evidence>
<dbReference type="AlphaFoldDB" id="A0A395V600"/>
<dbReference type="Gene3D" id="2.160.20.10">
    <property type="entry name" value="Single-stranded right-handed beta-helix, Pectin lyase-like"/>
    <property type="match status" value="2"/>
</dbReference>
<dbReference type="Pfam" id="PF14200">
    <property type="entry name" value="RicinB_lectin_2"/>
    <property type="match status" value="2"/>
</dbReference>
<dbReference type="Pfam" id="PF05048">
    <property type="entry name" value="NosD"/>
    <property type="match status" value="1"/>
</dbReference>
<dbReference type="InterPro" id="IPR048713">
    <property type="entry name" value="Choline_bind_rpt"/>
</dbReference>
<dbReference type="Pfam" id="PF21540">
    <property type="entry name" value="Choline_bind_4"/>
    <property type="match status" value="7"/>
</dbReference>
<dbReference type="SUPFAM" id="SSF51126">
    <property type="entry name" value="Pectin lyase-like"/>
    <property type="match status" value="2"/>
</dbReference>
<proteinExistence type="predicted"/>
<dbReference type="SMART" id="SM00710">
    <property type="entry name" value="PbH1"/>
    <property type="match status" value="11"/>
</dbReference>
<feature type="domain" description="Ricin B lectin" evidence="1">
    <location>
        <begin position="270"/>
        <end position="404"/>
    </location>
</feature>
<dbReference type="InterPro" id="IPR006626">
    <property type="entry name" value="PbH1"/>
</dbReference>
<dbReference type="InterPro" id="IPR012334">
    <property type="entry name" value="Pectin_lyas_fold"/>
</dbReference>
<evidence type="ECO:0000313" key="3">
    <source>
        <dbReference type="Proteomes" id="UP000266172"/>
    </source>
</evidence>
<dbReference type="RefSeq" id="WP_118097636.1">
    <property type="nucleotide sequence ID" value="NZ_QRVL01000008.1"/>
</dbReference>
<dbReference type="SMART" id="SM00458">
    <property type="entry name" value="RICIN"/>
    <property type="match status" value="1"/>
</dbReference>